<evidence type="ECO:0000256" key="1">
    <source>
        <dbReference type="ARBA" id="ARBA00023015"/>
    </source>
</evidence>
<evidence type="ECO:0000313" key="5">
    <source>
        <dbReference type="EMBL" id="MCT2583632.1"/>
    </source>
</evidence>
<evidence type="ECO:0000256" key="2">
    <source>
        <dbReference type="ARBA" id="ARBA00023125"/>
    </source>
</evidence>
<dbReference type="SUPFAM" id="SSF46894">
    <property type="entry name" value="C-terminal effector domain of the bipartite response regulators"/>
    <property type="match status" value="1"/>
</dbReference>
<comment type="caution">
    <text evidence="5">The sequence shown here is derived from an EMBL/GenBank/DDBJ whole genome shotgun (WGS) entry which is preliminary data.</text>
</comment>
<dbReference type="CDD" id="cd06170">
    <property type="entry name" value="LuxR_C_like"/>
    <property type="match status" value="1"/>
</dbReference>
<dbReference type="InterPro" id="IPR036388">
    <property type="entry name" value="WH-like_DNA-bd_sf"/>
</dbReference>
<gene>
    <name evidence="5" type="ORF">JT362_10940</name>
</gene>
<keyword evidence="1" id="KW-0805">Transcription regulation</keyword>
<proteinExistence type="predicted"/>
<reference evidence="5 6" key="1">
    <citation type="submission" date="2021-02" db="EMBL/GenBank/DDBJ databases">
        <title>Actinophytocola xerophila sp. nov., isolated from soil of cotton cropping field.</title>
        <authorList>
            <person name="Huang R."/>
            <person name="Chen X."/>
            <person name="Ge X."/>
            <person name="Liu W."/>
        </authorList>
    </citation>
    <scope>NUCLEOTIDE SEQUENCE [LARGE SCALE GENOMIC DNA]</scope>
    <source>
        <strain evidence="5 6">S1-96</strain>
    </source>
</reference>
<dbReference type="InterPro" id="IPR039420">
    <property type="entry name" value="WalR-like"/>
</dbReference>
<dbReference type="Proteomes" id="UP001156441">
    <property type="component" value="Unassembled WGS sequence"/>
</dbReference>
<organism evidence="5 6">
    <name type="scientific">Actinophytocola gossypii</name>
    <dbReference type="NCBI Taxonomy" id="2812003"/>
    <lineage>
        <taxon>Bacteria</taxon>
        <taxon>Bacillati</taxon>
        <taxon>Actinomycetota</taxon>
        <taxon>Actinomycetes</taxon>
        <taxon>Pseudonocardiales</taxon>
        <taxon>Pseudonocardiaceae</taxon>
    </lineage>
</organism>
<dbReference type="EMBL" id="JAFFZE010000009">
    <property type="protein sequence ID" value="MCT2583632.1"/>
    <property type="molecule type" value="Genomic_DNA"/>
</dbReference>
<name>A0ABT2J6Z6_9PSEU</name>
<dbReference type="Pfam" id="PF00196">
    <property type="entry name" value="GerE"/>
    <property type="match status" value="1"/>
</dbReference>
<dbReference type="PANTHER" id="PTHR43214">
    <property type="entry name" value="TWO-COMPONENT RESPONSE REGULATOR"/>
    <property type="match status" value="1"/>
</dbReference>
<dbReference type="RefSeq" id="WP_260190989.1">
    <property type="nucleotide sequence ID" value="NZ_JAFFZE010000009.1"/>
</dbReference>
<keyword evidence="6" id="KW-1185">Reference proteome</keyword>
<dbReference type="InterPro" id="IPR000792">
    <property type="entry name" value="Tscrpt_reg_LuxR_C"/>
</dbReference>
<dbReference type="PROSITE" id="PS50043">
    <property type="entry name" value="HTH_LUXR_2"/>
    <property type="match status" value="1"/>
</dbReference>
<accession>A0ABT2J6Z6</accession>
<sequence length="195" mass="20913">MAPVAVDDVADALASAEREVLVMGTARDTLGLARRVVPRDGVRFRFVYPGHVRRSTATEAHLAALIASGGLVRTALRVPADVLVVDNALAFFPGRHAVRGEVVGVGLASIVATVVELFERTWAGGEPFDAQGLDVREQEVLRGLSSGWLDETVAARLGVSVRTVRREVAVLMHRLDARSRFQAGMRAAARGWLAP</sequence>
<evidence type="ECO:0000256" key="3">
    <source>
        <dbReference type="ARBA" id="ARBA00023163"/>
    </source>
</evidence>
<feature type="domain" description="HTH luxR-type" evidence="4">
    <location>
        <begin position="126"/>
        <end position="191"/>
    </location>
</feature>
<dbReference type="PANTHER" id="PTHR43214:SF24">
    <property type="entry name" value="TRANSCRIPTIONAL REGULATORY PROTEIN NARL-RELATED"/>
    <property type="match status" value="1"/>
</dbReference>
<dbReference type="Gene3D" id="1.10.10.10">
    <property type="entry name" value="Winged helix-like DNA-binding domain superfamily/Winged helix DNA-binding domain"/>
    <property type="match status" value="1"/>
</dbReference>
<evidence type="ECO:0000313" key="6">
    <source>
        <dbReference type="Proteomes" id="UP001156441"/>
    </source>
</evidence>
<dbReference type="InterPro" id="IPR016032">
    <property type="entry name" value="Sig_transdc_resp-reg_C-effctor"/>
</dbReference>
<evidence type="ECO:0000259" key="4">
    <source>
        <dbReference type="PROSITE" id="PS50043"/>
    </source>
</evidence>
<dbReference type="PRINTS" id="PR00038">
    <property type="entry name" value="HTHLUXR"/>
</dbReference>
<keyword evidence="2" id="KW-0238">DNA-binding</keyword>
<protein>
    <submittedName>
        <fullName evidence="5">Helix-turn-helix transcriptional regulator</fullName>
    </submittedName>
</protein>
<dbReference type="SMART" id="SM00421">
    <property type="entry name" value="HTH_LUXR"/>
    <property type="match status" value="1"/>
</dbReference>
<keyword evidence="3" id="KW-0804">Transcription</keyword>